<proteinExistence type="predicted"/>
<evidence type="ECO:0000259" key="3">
    <source>
        <dbReference type="Pfam" id="PF05368"/>
    </source>
</evidence>
<dbReference type="GO" id="GO:0016491">
    <property type="term" value="F:oxidoreductase activity"/>
    <property type="evidence" value="ECO:0007669"/>
    <property type="project" value="UniProtKB-KW"/>
</dbReference>
<dbReference type="EMBL" id="JACAZI010000002">
    <property type="protein sequence ID" value="KAF7369044.1"/>
    <property type="molecule type" value="Genomic_DNA"/>
</dbReference>
<evidence type="ECO:0000256" key="1">
    <source>
        <dbReference type="ARBA" id="ARBA00022857"/>
    </source>
</evidence>
<dbReference type="PANTHER" id="PTHR47706">
    <property type="entry name" value="NMRA-LIKE FAMILY PROTEIN"/>
    <property type="match status" value="1"/>
</dbReference>
<dbReference type="SUPFAM" id="SSF51735">
    <property type="entry name" value="NAD(P)-binding Rossmann-fold domains"/>
    <property type="match status" value="1"/>
</dbReference>
<dbReference type="Gene3D" id="3.40.50.720">
    <property type="entry name" value="NAD(P)-binding Rossmann-like Domain"/>
    <property type="match status" value="1"/>
</dbReference>
<dbReference type="Pfam" id="PF05368">
    <property type="entry name" value="NmrA"/>
    <property type="match status" value="1"/>
</dbReference>
<evidence type="ECO:0000313" key="5">
    <source>
        <dbReference type="Proteomes" id="UP000620124"/>
    </source>
</evidence>
<dbReference type="InterPro" id="IPR008030">
    <property type="entry name" value="NmrA-like"/>
</dbReference>
<dbReference type="AlphaFoldDB" id="A0A8H6Z157"/>
<keyword evidence="5" id="KW-1185">Reference proteome</keyword>
<organism evidence="4 5">
    <name type="scientific">Mycena venus</name>
    <dbReference type="NCBI Taxonomy" id="2733690"/>
    <lineage>
        <taxon>Eukaryota</taxon>
        <taxon>Fungi</taxon>
        <taxon>Dikarya</taxon>
        <taxon>Basidiomycota</taxon>
        <taxon>Agaricomycotina</taxon>
        <taxon>Agaricomycetes</taxon>
        <taxon>Agaricomycetidae</taxon>
        <taxon>Agaricales</taxon>
        <taxon>Marasmiineae</taxon>
        <taxon>Mycenaceae</taxon>
        <taxon>Mycena</taxon>
    </lineage>
</organism>
<dbReference type="InterPro" id="IPR051609">
    <property type="entry name" value="NmrA/Isoflavone_reductase-like"/>
</dbReference>
<name>A0A8H6Z157_9AGAR</name>
<protein>
    <submittedName>
        <fullName evidence="4">NmrA domain-containing protein</fullName>
    </submittedName>
</protein>
<dbReference type="PANTHER" id="PTHR47706:SF9">
    <property type="entry name" value="NMRA-LIKE DOMAIN-CONTAINING PROTEIN-RELATED"/>
    <property type="match status" value="1"/>
</dbReference>
<gene>
    <name evidence="4" type="ORF">MVEN_00231200</name>
</gene>
<dbReference type="Proteomes" id="UP000620124">
    <property type="component" value="Unassembled WGS sequence"/>
</dbReference>
<sequence>MDFIFVVRVNDEKAEEGGSRYGSTGRIPISAYKFFAVVGAGTVDLPIVNALAAAKGASVILLSRPGSSHKTVPPNVQTITVDFNDAAATTVLKEHKVDVVFSTLTTTAAAAQTPLVDAAKLAAVKLFVPSEYRLPTEGATEGPIAAKNEIASENI</sequence>
<dbReference type="OrthoDB" id="5283654at2759"/>
<dbReference type="InterPro" id="IPR036291">
    <property type="entry name" value="NAD(P)-bd_dom_sf"/>
</dbReference>
<reference evidence="4" key="1">
    <citation type="submission" date="2020-05" db="EMBL/GenBank/DDBJ databases">
        <title>Mycena genomes resolve the evolution of fungal bioluminescence.</title>
        <authorList>
            <person name="Tsai I.J."/>
        </authorList>
    </citation>
    <scope>NUCLEOTIDE SEQUENCE</scope>
    <source>
        <strain evidence="4">CCC161011</strain>
    </source>
</reference>
<keyword evidence="2" id="KW-0560">Oxidoreductase</keyword>
<comment type="caution">
    <text evidence="4">The sequence shown here is derived from an EMBL/GenBank/DDBJ whole genome shotgun (WGS) entry which is preliminary data.</text>
</comment>
<accession>A0A8H6Z157</accession>
<feature type="domain" description="NmrA-like" evidence="3">
    <location>
        <begin position="41"/>
        <end position="133"/>
    </location>
</feature>
<keyword evidence="1" id="KW-0521">NADP</keyword>
<evidence type="ECO:0000256" key="2">
    <source>
        <dbReference type="ARBA" id="ARBA00023002"/>
    </source>
</evidence>
<evidence type="ECO:0000313" key="4">
    <source>
        <dbReference type="EMBL" id="KAF7369044.1"/>
    </source>
</evidence>